<dbReference type="AlphaFoldDB" id="A0A3E0WY07"/>
<dbReference type="Proteomes" id="UP000256763">
    <property type="component" value="Unassembled WGS sequence"/>
</dbReference>
<keyword evidence="2" id="KW-1185">Reference proteome</keyword>
<evidence type="ECO:0008006" key="3">
    <source>
        <dbReference type="Google" id="ProtNLM"/>
    </source>
</evidence>
<dbReference type="EMBL" id="NFZW01000008">
    <property type="protein sequence ID" value="RFA36906.1"/>
    <property type="molecule type" value="Genomic_DNA"/>
</dbReference>
<evidence type="ECO:0000313" key="1">
    <source>
        <dbReference type="EMBL" id="RFA36906.1"/>
    </source>
</evidence>
<dbReference type="OrthoDB" id="9788332at2"/>
<evidence type="ECO:0000313" key="2">
    <source>
        <dbReference type="Proteomes" id="UP000256763"/>
    </source>
</evidence>
<proteinExistence type="predicted"/>
<name>A0A3E0WY07_9GAMM</name>
<gene>
    <name evidence="1" type="ORF">CAL65_10380</name>
</gene>
<protein>
    <recommendedName>
        <fullName evidence="3">DUF2141 domain-containing protein</fullName>
    </recommendedName>
</protein>
<organism evidence="1 2">
    <name type="scientific">Alkalilimnicola ehrlichii</name>
    <dbReference type="NCBI Taxonomy" id="351052"/>
    <lineage>
        <taxon>Bacteria</taxon>
        <taxon>Pseudomonadati</taxon>
        <taxon>Pseudomonadota</taxon>
        <taxon>Gammaproteobacteria</taxon>
        <taxon>Chromatiales</taxon>
        <taxon>Ectothiorhodospiraceae</taxon>
        <taxon>Alkalilimnicola</taxon>
    </lineage>
</organism>
<dbReference type="Pfam" id="PF09912">
    <property type="entry name" value="DUF2141"/>
    <property type="match status" value="1"/>
</dbReference>
<comment type="caution">
    <text evidence="1">The sequence shown here is derived from an EMBL/GenBank/DDBJ whole genome shotgun (WGS) entry which is preliminary data.</text>
</comment>
<reference evidence="2" key="1">
    <citation type="submission" date="2017-05" db="EMBL/GenBank/DDBJ databases">
        <authorList>
            <person name="Sharma S."/>
            <person name="Sidhu C."/>
            <person name="Pinnaka A.K."/>
        </authorList>
    </citation>
    <scope>NUCLEOTIDE SEQUENCE [LARGE SCALE GENOMIC DNA]</scope>
    <source>
        <strain evidence="2">AK93</strain>
    </source>
</reference>
<accession>A0A3E0WY07</accession>
<sequence length="150" mass="16553">MFAPSVRRLEMGRVTLLLALLLFSQLTAALTIEVTGLRNDEGDVIVMVFTEAHDGSYPTQYEKAVQAQSKPAQAGLRFRFPDLPSGRYAVRVHHDENGNGKLDKRLGLIPREGLGFSNGARPSRLGPPTFEAAAFELTTETQLRINIVYP</sequence>
<dbReference type="InterPro" id="IPR018673">
    <property type="entry name" value="DUF2141"/>
</dbReference>